<evidence type="ECO:0000256" key="5">
    <source>
        <dbReference type="ARBA" id="ARBA00023163"/>
    </source>
</evidence>
<name>A0ABD3K3S7_EUCGL</name>
<feature type="region of interest" description="Disordered" evidence="7">
    <location>
        <begin position="237"/>
        <end position="288"/>
    </location>
</feature>
<dbReference type="CDD" id="cd11378">
    <property type="entry name" value="DUF296"/>
    <property type="match status" value="1"/>
</dbReference>
<dbReference type="PANTHER" id="PTHR31100:SF69">
    <property type="entry name" value="AT-HOOK MOTIF NUCLEAR-LOCALIZED PROTEIN 17-RELATED"/>
    <property type="match status" value="1"/>
</dbReference>
<feature type="compositionally biased region" description="Gly residues" evidence="7">
    <location>
        <begin position="247"/>
        <end position="257"/>
    </location>
</feature>
<sequence length="309" mass="31609">MKGEYLQQHSKKTGSPAHDPTAMFSNLHHPRPFSHHFQLDDDPSSTTTSSPAAAAAPSPSPGKPNLASASDHPNPAGDGASIEVVRRPRGRPPGSKNKPKPPLIITRDPEPTMAPYILEVPGGTDVVHSISTFCRRKAIGLCVLAGSGAVANFTIRHPSASPPGATVTFHGRFDILSISATFVAPQAASSTFFVPDGFKISVAGPQGQMLGGSVAGPLVAAGPVFVVAATFSNPSFHRLPAEEEDGGGGSGSVSGRGGDGHSPPASGGCESAPPPHPQPPPADSGVSMYSCHLPSDVIWASAPRQAPPY</sequence>
<comment type="subcellular location">
    <subcellularLocation>
        <location evidence="2">Nucleus</location>
    </subcellularLocation>
</comment>
<evidence type="ECO:0000313" key="9">
    <source>
        <dbReference type="EMBL" id="KAL3733064.1"/>
    </source>
</evidence>
<dbReference type="PANTHER" id="PTHR31100">
    <property type="entry name" value="AT-HOOK MOTIF NUCLEAR-LOCALIZED PROTEIN 15"/>
    <property type="match status" value="1"/>
</dbReference>
<evidence type="ECO:0000313" key="10">
    <source>
        <dbReference type="Proteomes" id="UP001634007"/>
    </source>
</evidence>
<dbReference type="InterPro" id="IPR005175">
    <property type="entry name" value="PPC_dom"/>
</dbReference>
<keyword evidence="3" id="KW-0805">Transcription regulation</keyword>
<protein>
    <recommendedName>
        <fullName evidence="8">PPC domain-containing protein</fullName>
    </recommendedName>
</protein>
<evidence type="ECO:0000256" key="6">
    <source>
        <dbReference type="ARBA" id="ARBA00023242"/>
    </source>
</evidence>
<feature type="domain" description="PPC" evidence="8">
    <location>
        <begin position="110"/>
        <end position="254"/>
    </location>
</feature>
<keyword evidence="5" id="KW-0804">Transcription</keyword>
<dbReference type="FunFam" id="3.30.1330.80:FF:000006">
    <property type="entry name" value="AT-hook motif nuclear-localized protein"/>
    <property type="match status" value="1"/>
</dbReference>
<reference evidence="9 10" key="1">
    <citation type="submission" date="2024-11" db="EMBL/GenBank/DDBJ databases">
        <title>Chromosome-level genome assembly of Eucalyptus globulus Labill. provides insights into its genome evolution.</title>
        <authorList>
            <person name="Li X."/>
        </authorList>
    </citation>
    <scope>NUCLEOTIDE SEQUENCE [LARGE SCALE GENOMIC DNA]</scope>
    <source>
        <strain evidence="9">CL2024</strain>
        <tissue evidence="9">Fresh tender leaves</tissue>
    </source>
</reference>
<evidence type="ECO:0000256" key="7">
    <source>
        <dbReference type="SAM" id="MobiDB-lite"/>
    </source>
</evidence>
<dbReference type="InterPro" id="IPR014476">
    <property type="entry name" value="AHL15-29"/>
</dbReference>
<evidence type="ECO:0000256" key="1">
    <source>
        <dbReference type="ARBA" id="ARBA00003687"/>
    </source>
</evidence>
<organism evidence="9 10">
    <name type="scientific">Eucalyptus globulus</name>
    <name type="common">Tasmanian blue gum</name>
    <dbReference type="NCBI Taxonomy" id="34317"/>
    <lineage>
        <taxon>Eukaryota</taxon>
        <taxon>Viridiplantae</taxon>
        <taxon>Streptophyta</taxon>
        <taxon>Embryophyta</taxon>
        <taxon>Tracheophyta</taxon>
        <taxon>Spermatophyta</taxon>
        <taxon>Magnoliopsida</taxon>
        <taxon>eudicotyledons</taxon>
        <taxon>Gunneridae</taxon>
        <taxon>Pentapetalae</taxon>
        <taxon>rosids</taxon>
        <taxon>malvids</taxon>
        <taxon>Myrtales</taxon>
        <taxon>Myrtaceae</taxon>
        <taxon>Myrtoideae</taxon>
        <taxon>Eucalypteae</taxon>
        <taxon>Eucalyptus</taxon>
    </lineage>
</organism>
<feature type="region of interest" description="Disordered" evidence="7">
    <location>
        <begin position="1"/>
        <end position="109"/>
    </location>
</feature>
<accession>A0ABD3K3S7</accession>
<dbReference type="GO" id="GO:0005634">
    <property type="term" value="C:nucleus"/>
    <property type="evidence" value="ECO:0007669"/>
    <property type="project" value="UniProtKB-SubCell"/>
</dbReference>
<keyword evidence="4" id="KW-0238">DNA-binding</keyword>
<dbReference type="GO" id="GO:0003677">
    <property type="term" value="F:DNA binding"/>
    <property type="evidence" value="ECO:0007669"/>
    <property type="project" value="UniProtKB-KW"/>
</dbReference>
<evidence type="ECO:0000256" key="4">
    <source>
        <dbReference type="ARBA" id="ARBA00023125"/>
    </source>
</evidence>
<comment type="caution">
    <text evidence="9">The sequence shown here is derived from an EMBL/GenBank/DDBJ whole genome shotgun (WGS) entry which is preliminary data.</text>
</comment>
<gene>
    <name evidence="9" type="ORF">ACJRO7_022567</name>
</gene>
<evidence type="ECO:0000256" key="3">
    <source>
        <dbReference type="ARBA" id="ARBA00023015"/>
    </source>
</evidence>
<dbReference type="Proteomes" id="UP001634007">
    <property type="component" value="Unassembled WGS sequence"/>
</dbReference>
<keyword evidence="6" id="KW-0539">Nucleus</keyword>
<evidence type="ECO:0000259" key="8">
    <source>
        <dbReference type="PROSITE" id="PS51742"/>
    </source>
</evidence>
<dbReference type="Gene3D" id="3.30.1330.80">
    <property type="entry name" value="Hypothetical protein, similar to alpha- acetolactate decarboxylase, domain 2"/>
    <property type="match status" value="1"/>
</dbReference>
<keyword evidence="10" id="KW-1185">Reference proteome</keyword>
<dbReference type="SUPFAM" id="SSF117856">
    <property type="entry name" value="AF0104/ALDC/Ptd012-like"/>
    <property type="match status" value="1"/>
</dbReference>
<feature type="compositionally biased region" description="Pro residues" evidence="7">
    <location>
        <begin position="272"/>
        <end position="282"/>
    </location>
</feature>
<feature type="compositionally biased region" description="Low complexity" evidence="7">
    <location>
        <begin position="44"/>
        <end position="57"/>
    </location>
</feature>
<dbReference type="PROSITE" id="PS51742">
    <property type="entry name" value="PPC"/>
    <property type="match status" value="1"/>
</dbReference>
<dbReference type="EMBL" id="JBJKBG010000006">
    <property type="protein sequence ID" value="KAL3733064.1"/>
    <property type="molecule type" value="Genomic_DNA"/>
</dbReference>
<comment type="function">
    <text evidence="1">Transcription factor that specifically binds AT-rich DNA sequences related to the nuclear matrix attachment regions (MARs).</text>
</comment>
<dbReference type="AlphaFoldDB" id="A0ABD3K3S7"/>
<evidence type="ECO:0000256" key="2">
    <source>
        <dbReference type="ARBA" id="ARBA00004123"/>
    </source>
</evidence>
<dbReference type="Pfam" id="PF03479">
    <property type="entry name" value="PCC"/>
    <property type="match status" value="1"/>
</dbReference>
<proteinExistence type="predicted"/>